<dbReference type="InterPro" id="IPR045079">
    <property type="entry name" value="Oxoprolinase-like"/>
</dbReference>
<accession>A0AB38TE07</accession>
<dbReference type="SUPFAM" id="SSF53067">
    <property type="entry name" value="Actin-like ATPase domain"/>
    <property type="match status" value="1"/>
</dbReference>
<reference evidence="4 5" key="1">
    <citation type="journal article" date="2022" name="Microbiol. Resour. Announc.">
        <title>Complete Genome Sequence of Mesorhizobium ciceri Strain R30, a Rhizobium Used as a Commercial Inoculant for Chickpea in Argentina.</title>
        <authorList>
            <person name="Foresto E."/>
            <person name="Revale S."/>
            <person name="Primo E."/>
            <person name="Nievas F."/>
            <person name="Carezzano E."/>
            <person name="Puente M."/>
            <person name="Alzari P."/>
            <person name="Mart M."/>
            <person name="Ben-Assaya M."/>
            <person name="Mornico D."/>
            <person name="Santoro M."/>
            <person name="Mart F."/>
            <person name="Giordano W."/>
            <person name="Bogino P."/>
        </authorList>
    </citation>
    <scope>NUCLEOTIDE SEQUENCE [LARGE SCALE GENOMIC DNA]</scope>
    <source>
        <strain evidence="4 5">R30</strain>
    </source>
</reference>
<dbReference type="InterPro" id="IPR008040">
    <property type="entry name" value="Hydant_A_N"/>
</dbReference>
<dbReference type="GO" id="GO:0017168">
    <property type="term" value="F:5-oxoprolinase (ATP-hydrolyzing) activity"/>
    <property type="evidence" value="ECO:0007669"/>
    <property type="project" value="TreeGrafter"/>
</dbReference>
<feature type="domain" description="Hydantoinase A/oxoprolinase" evidence="1">
    <location>
        <begin position="212"/>
        <end position="500"/>
    </location>
</feature>
<protein>
    <submittedName>
        <fullName evidence="4">Hydantoinase/oxoprolinase family protein</fullName>
    </submittedName>
</protein>
<dbReference type="EMBL" id="CP088147">
    <property type="protein sequence ID" value="UTU52526.1"/>
    <property type="molecule type" value="Genomic_DNA"/>
</dbReference>
<keyword evidence="5" id="KW-1185">Reference proteome</keyword>
<evidence type="ECO:0000259" key="1">
    <source>
        <dbReference type="Pfam" id="PF01968"/>
    </source>
</evidence>
<dbReference type="AlphaFoldDB" id="A0AB38TE07"/>
<dbReference type="Pfam" id="PF01968">
    <property type="entry name" value="Hydantoinase_A"/>
    <property type="match status" value="1"/>
</dbReference>
<dbReference type="Proteomes" id="UP001060070">
    <property type="component" value="Chromosome"/>
</dbReference>
<proteinExistence type="predicted"/>
<dbReference type="PANTHER" id="PTHR11365">
    <property type="entry name" value="5-OXOPROLINASE RELATED"/>
    <property type="match status" value="1"/>
</dbReference>
<dbReference type="GO" id="GO:0005829">
    <property type="term" value="C:cytosol"/>
    <property type="evidence" value="ECO:0007669"/>
    <property type="project" value="TreeGrafter"/>
</dbReference>
<evidence type="ECO:0000259" key="3">
    <source>
        <dbReference type="Pfam" id="PF19278"/>
    </source>
</evidence>
<evidence type="ECO:0000313" key="5">
    <source>
        <dbReference type="Proteomes" id="UP001060070"/>
    </source>
</evidence>
<feature type="domain" description="Hydantoinase/oxoprolinase N-terminal" evidence="2">
    <location>
        <begin position="19"/>
        <end position="190"/>
    </location>
</feature>
<dbReference type="Pfam" id="PF19278">
    <property type="entry name" value="Hydant_A_C"/>
    <property type="match status" value="1"/>
</dbReference>
<feature type="domain" description="Acetophenone carboxylase-like C-terminal" evidence="3">
    <location>
        <begin position="531"/>
        <end position="682"/>
    </location>
</feature>
<dbReference type="PANTHER" id="PTHR11365:SF23">
    <property type="entry name" value="HYPOTHETICAL 5-OXOPROLINASE (EUROFUNG)-RELATED"/>
    <property type="match status" value="1"/>
</dbReference>
<gene>
    <name evidence="4" type="ORF">LRP29_03500</name>
</gene>
<evidence type="ECO:0000313" key="4">
    <source>
        <dbReference type="EMBL" id="UTU52526.1"/>
    </source>
</evidence>
<organism evidence="4 5">
    <name type="scientific">Mesorhizobium ciceri</name>
    <dbReference type="NCBI Taxonomy" id="39645"/>
    <lineage>
        <taxon>Bacteria</taxon>
        <taxon>Pseudomonadati</taxon>
        <taxon>Pseudomonadota</taxon>
        <taxon>Alphaproteobacteria</taxon>
        <taxon>Hyphomicrobiales</taxon>
        <taxon>Phyllobacteriaceae</taxon>
        <taxon>Mesorhizobium</taxon>
    </lineage>
</organism>
<dbReference type="RefSeq" id="WP_024502139.1">
    <property type="nucleotide sequence ID" value="NZ_CP088147.1"/>
</dbReference>
<dbReference type="Pfam" id="PF05378">
    <property type="entry name" value="Hydant_A_N"/>
    <property type="match status" value="1"/>
</dbReference>
<evidence type="ECO:0000259" key="2">
    <source>
        <dbReference type="Pfam" id="PF05378"/>
    </source>
</evidence>
<dbReference type="InterPro" id="IPR049517">
    <property type="entry name" value="ACX-like_C"/>
</dbReference>
<name>A0AB38TE07_9HYPH</name>
<dbReference type="InterPro" id="IPR043129">
    <property type="entry name" value="ATPase_NBD"/>
</dbReference>
<dbReference type="GO" id="GO:0006749">
    <property type="term" value="P:glutathione metabolic process"/>
    <property type="evidence" value="ECO:0007669"/>
    <property type="project" value="TreeGrafter"/>
</dbReference>
<dbReference type="InterPro" id="IPR002821">
    <property type="entry name" value="Hydantoinase_A"/>
</dbReference>
<sequence length="694" mass="74200">MEENISAQARDPQGNVVAGIDVGGTFTDLLLIDGSDGGRVYLAKTPTTVDNQAFGVVSALGATGFPIDGIDLIVHGTTTTTNAVLERRLAKTGMITTRGFRDVIELGRRTRPQAYGMTGSFVPIIPRNLRLEVSERVEASGAIRTPLDEAEMREAVQTLIAAGCESLVIHFLHSYANPAHERRATEIAAELWPNGYITAGHALLSEAREFERGVTASVNASVQPILERYVERLRKELAAKGYARDFLIMNGNGGMISARFVTRESAKTVMSGPASGVIAAAYTGKRAGFENLVTYDMGGTSTDVALIRNAEPAVSNEIEIEYAMPIHVPMVAVHTVGAGGGSIARVDAAGLIQIGPESAGANPGPICYGRGGLEPTITDANLVLGRLAPKKLLAVENPVTSERVTGIFEEKIGKPTGLSGVEAAGAVLRLGNMKMAGAIRMVSVSRGHDPRDFALFAFGGAGPLHATALARELGLPKVLVPARPGITNALGCVVADLRHDFVNTINQPVSVLDETYLYAVLERHRNEGKELIGKEAVKPETIRVTHSADMQFVGQTHIINVALPSSSVTRATLQQLFEKAYFARFKVELPEIRANLVNLNTSVTGVRLAIDLSRLIDPAGRAATLDEARREIRPVWYAGRWHDTPVYAREKLPLDAIIEGPAILEQMDATTVLEPGDRARSDADGNIIIDIGEA</sequence>